<keyword evidence="3" id="KW-1185">Reference proteome</keyword>
<evidence type="ECO:0000313" key="2">
    <source>
        <dbReference type="EMBL" id="KAF2296226.1"/>
    </source>
</evidence>
<accession>A0A6A6L844</accession>
<organism evidence="2 3">
    <name type="scientific">Hevea brasiliensis</name>
    <name type="common">Para rubber tree</name>
    <name type="synonym">Siphonia brasiliensis</name>
    <dbReference type="NCBI Taxonomy" id="3981"/>
    <lineage>
        <taxon>Eukaryota</taxon>
        <taxon>Viridiplantae</taxon>
        <taxon>Streptophyta</taxon>
        <taxon>Embryophyta</taxon>
        <taxon>Tracheophyta</taxon>
        <taxon>Spermatophyta</taxon>
        <taxon>Magnoliopsida</taxon>
        <taxon>eudicotyledons</taxon>
        <taxon>Gunneridae</taxon>
        <taxon>Pentapetalae</taxon>
        <taxon>rosids</taxon>
        <taxon>fabids</taxon>
        <taxon>Malpighiales</taxon>
        <taxon>Euphorbiaceae</taxon>
        <taxon>Crotonoideae</taxon>
        <taxon>Micrandreae</taxon>
        <taxon>Hevea</taxon>
    </lineage>
</organism>
<sequence>MGSGRRGFSFPFPGFTGSFNGDENCRRIGEVLVRNKGRNPLLVGVCAYETLASFSEFISENFDKGYADLRFAEVGRFAEQNLGPGLVVNLGDLKAFVGGEGGATASYEGYLKFVSRFPSIEKDWDLQLLPITSFRNSMVESYPKSSLMESFVPFGGFFSTPSELNSSLSSSNPCISRCHMCNERCEQEVLAVSKGGFIASVADQYQSNLSSWLKMTELGTNKGLDGKACKKNGIAYASVLITPNHLGQTFILLEDFKKAIRFPLSVVSELNTKSAQSKQWAKPSKEDLESGGLRSPCCFSNSSMADGSQASPASVTSVTTDLGLRISPVSTSNEPKKSVNKNHRELPQELSGSLSPNVDVVNGSISEQLAQSSPSSSLDFGGQFDPSSFKTLFGALREKVSWQDEAVHVISQTIAHCRTANKDAKERV</sequence>
<protein>
    <submittedName>
        <fullName evidence="2">Uncharacterized protein</fullName>
    </submittedName>
</protein>
<proteinExistence type="predicted"/>
<feature type="compositionally biased region" description="Basic and acidic residues" evidence="1">
    <location>
        <begin position="334"/>
        <end position="347"/>
    </location>
</feature>
<name>A0A6A6L844_HEVBR</name>
<dbReference type="PANTHER" id="PTHR43572">
    <property type="entry name" value="CHAPERONE PROTEIN CLPD, CHLOROPLASTIC"/>
    <property type="match status" value="1"/>
</dbReference>
<evidence type="ECO:0000256" key="1">
    <source>
        <dbReference type="SAM" id="MobiDB-lite"/>
    </source>
</evidence>
<reference evidence="2 3" key="1">
    <citation type="journal article" date="2020" name="Mol. Plant">
        <title>The Chromosome-Based Rubber Tree Genome Provides New Insights into Spurge Genome Evolution and Rubber Biosynthesis.</title>
        <authorList>
            <person name="Liu J."/>
            <person name="Shi C."/>
            <person name="Shi C.C."/>
            <person name="Li W."/>
            <person name="Zhang Q.J."/>
            <person name="Zhang Y."/>
            <person name="Li K."/>
            <person name="Lu H.F."/>
            <person name="Shi C."/>
            <person name="Zhu S.T."/>
            <person name="Xiao Z.Y."/>
            <person name="Nan H."/>
            <person name="Yue Y."/>
            <person name="Zhu X.G."/>
            <person name="Wu Y."/>
            <person name="Hong X.N."/>
            <person name="Fan G.Y."/>
            <person name="Tong Y."/>
            <person name="Zhang D."/>
            <person name="Mao C.L."/>
            <person name="Liu Y.L."/>
            <person name="Hao S.J."/>
            <person name="Liu W.Q."/>
            <person name="Lv M.Q."/>
            <person name="Zhang H.B."/>
            <person name="Liu Y."/>
            <person name="Hu-Tang G.R."/>
            <person name="Wang J.P."/>
            <person name="Wang J.H."/>
            <person name="Sun Y.H."/>
            <person name="Ni S.B."/>
            <person name="Chen W.B."/>
            <person name="Zhang X.C."/>
            <person name="Jiao Y.N."/>
            <person name="Eichler E.E."/>
            <person name="Li G.H."/>
            <person name="Liu X."/>
            <person name="Gao L.Z."/>
        </authorList>
    </citation>
    <scope>NUCLEOTIDE SEQUENCE [LARGE SCALE GENOMIC DNA]</scope>
    <source>
        <strain evidence="3">cv. GT1</strain>
        <tissue evidence="2">Leaf</tissue>
    </source>
</reference>
<dbReference type="EMBL" id="JAAGAX010000013">
    <property type="protein sequence ID" value="KAF2296226.1"/>
    <property type="molecule type" value="Genomic_DNA"/>
</dbReference>
<dbReference type="AlphaFoldDB" id="A0A6A6L844"/>
<feature type="region of interest" description="Disordered" evidence="1">
    <location>
        <begin position="326"/>
        <end position="355"/>
    </location>
</feature>
<gene>
    <name evidence="2" type="ORF">GH714_036924</name>
</gene>
<dbReference type="Proteomes" id="UP000467840">
    <property type="component" value="Chromosome 7"/>
</dbReference>
<evidence type="ECO:0000313" key="3">
    <source>
        <dbReference type="Proteomes" id="UP000467840"/>
    </source>
</evidence>
<dbReference type="PANTHER" id="PTHR43572:SF49">
    <property type="entry name" value="PROTEIN SMAX1-LIKE 8"/>
    <property type="match status" value="1"/>
</dbReference>
<dbReference type="InterPro" id="IPR051650">
    <property type="entry name" value="SL_signaling_regulator"/>
</dbReference>
<comment type="caution">
    <text evidence="2">The sequence shown here is derived from an EMBL/GenBank/DDBJ whole genome shotgun (WGS) entry which is preliminary data.</text>
</comment>